<comment type="caution">
    <text evidence="4">The sequence shown here is derived from an EMBL/GenBank/DDBJ whole genome shotgun (WGS) entry which is preliminary data.</text>
</comment>
<keyword evidence="2" id="KW-0472">Membrane</keyword>
<dbReference type="EMBL" id="JANIBJ010000016">
    <property type="protein sequence ID" value="MCQ8104504.1"/>
    <property type="molecule type" value="Genomic_DNA"/>
</dbReference>
<keyword evidence="5" id="KW-1185">Reference proteome</keyword>
<evidence type="ECO:0000256" key="3">
    <source>
        <dbReference type="ARBA" id="ARBA00023237"/>
    </source>
</evidence>
<protein>
    <recommendedName>
        <fullName evidence="6">TonB-dependent receptor-like beta-barrel domain-containing protein</fullName>
    </recommendedName>
</protein>
<dbReference type="Gene3D" id="2.40.170.20">
    <property type="entry name" value="TonB-dependent receptor, beta-barrel domain"/>
    <property type="match status" value="1"/>
</dbReference>
<evidence type="ECO:0008006" key="6">
    <source>
        <dbReference type="Google" id="ProtNLM"/>
    </source>
</evidence>
<organism evidence="4 5">
    <name type="scientific">Methylomonas subterranea</name>
    <dbReference type="NCBI Taxonomy" id="2952225"/>
    <lineage>
        <taxon>Bacteria</taxon>
        <taxon>Pseudomonadati</taxon>
        <taxon>Pseudomonadota</taxon>
        <taxon>Gammaproteobacteria</taxon>
        <taxon>Methylococcales</taxon>
        <taxon>Methylococcaceae</taxon>
        <taxon>Methylomonas</taxon>
    </lineage>
</organism>
<evidence type="ECO:0000313" key="5">
    <source>
        <dbReference type="Proteomes" id="UP001524499"/>
    </source>
</evidence>
<dbReference type="InterPro" id="IPR036942">
    <property type="entry name" value="Beta-barrel_TonB_sf"/>
</dbReference>
<reference evidence="4 5" key="1">
    <citation type="submission" date="2022-07" db="EMBL/GenBank/DDBJ databases">
        <title>Methylomonas rivi sp. nov., Methylomonas rosea sp. nov., Methylomonas aureus sp. nov. and Methylomonas subterranea sp. nov., four novel methanotrophs isolated from a freshwater creek and the deep terrestrial subsurface.</title>
        <authorList>
            <person name="Abin C."/>
            <person name="Sankaranarayanan K."/>
            <person name="Garner C."/>
            <person name="Sindelar R."/>
            <person name="Kotary K."/>
            <person name="Garner R."/>
            <person name="Barclay S."/>
            <person name="Lawson P."/>
            <person name="Krumholz L."/>
        </authorList>
    </citation>
    <scope>NUCLEOTIDE SEQUENCE [LARGE SCALE GENOMIC DNA]</scope>
    <source>
        <strain evidence="4 5">SURF-2</strain>
    </source>
</reference>
<keyword evidence="3" id="KW-0998">Cell outer membrane</keyword>
<proteinExistence type="predicted"/>
<name>A0ABT1TGB5_9GAMM</name>
<sequence length="106" mass="12706">MTWQYAAGGALNVGFEYGYQYQPYRFDKVYTQNQVVFDQSYVDPRARSDRHYWRFSTALDHQVSKHWSLHFAGHYFHVERDDLLLGFHTFVTPTSVSGYYRDIHEQ</sequence>
<gene>
    <name evidence="4" type="ORF">NP590_10350</name>
</gene>
<dbReference type="SUPFAM" id="SSF56935">
    <property type="entry name" value="Porins"/>
    <property type="match status" value="1"/>
</dbReference>
<dbReference type="RefSeq" id="WP_256602299.1">
    <property type="nucleotide sequence ID" value="NZ_JANIBJ010000016.1"/>
</dbReference>
<accession>A0ABT1TGB5</accession>
<evidence type="ECO:0000256" key="1">
    <source>
        <dbReference type="ARBA" id="ARBA00004442"/>
    </source>
</evidence>
<evidence type="ECO:0000313" key="4">
    <source>
        <dbReference type="EMBL" id="MCQ8104504.1"/>
    </source>
</evidence>
<comment type="subcellular location">
    <subcellularLocation>
        <location evidence="1">Cell outer membrane</location>
    </subcellularLocation>
</comment>
<evidence type="ECO:0000256" key="2">
    <source>
        <dbReference type="ARBA" id="ARBA00023136"/>
    </source>
</evidence>
<dbReference type="Proteomes" id="UP001524499">
    <property type="component" value="Unassembled WGS sequence"/>
</dbReference>